<dbReference type="Gene3D" id="1.10.30.50">
    <property type="match status" value="1"/>
</dbReference>
<feature type="compositionally biased region" description="Polar residues" evidence="1">
    <location>
        <begin position="26"/>
        <end position="36"/>
    </location>
</feature>
<dbReference type="EMBL" id="QQNA01000097">
    <property type="protein sequence ID" value="RDG37562.1"/>
    <property type="molecule type" value="Genomic_DNA"/>
</dbReference>
<evidence type="ECO:0000256" key="1">
    <source>
        <dbReference type="SAM" id="MobiDB-lite"/>
    </source>
</evidence>
<keyword evidence="4" id="KW-1185">Reference proteome</keyword>
<dbReference type="Gene3D" id="2.170.16.10">
    <property type="entry name" value="Hedgehog/Intein (Hint) domain"/>
    <property type="match status" value="1"/>
</dbReference>
<feature type="compositionally biased region" description="Low complexity" evidence="1">
    <location>
        <begin position="62"/>
        <end position="79"/>
    </location>
</feature>
<dbReference type="NCBIfam" id="TIGR01443">
    <property type="entry name" value="intein_Cterm"/>
    <property type="match status" value="1"/>
</dbReference>
<feature type="region of interest" description="Disordered" evidence="1">
    <location>
        <begin position="192"/>
        <end position="230"/>
    </location>
</feature>
<reference evidence="3 4" key="1">
    <citation type="submission" date="2018-07" db="EMBL/GenBank/DDBJ databases">
        <title>Streptomyces species from bats.</title>
        <authorList>
            <person name="Dunlap C."/>
        </authorList>
    </citation>
    <scope>NUCLEOTIDE SEQUENCE [LARGE SCALE GENOMIC DNA]</scope>
    <source>
        <strain evidence="3 4">AC230</strain>
    </source>
</reference>
<dbReference type="InterPro" id="IPR003615">
    <property type="entry name" value="HNH_nuc"/>
</dbReference>
<dbReference type="Pfam" id="PF01844">
    <property type="entry name" value="HNH"/>
    <property type="match status" value="1"/>
</dbReference>
<sequence>MADGTTKPIEDVRNGDKVLATDPATGETSVETVSAQITGQGQKNLVEVTIAAEGDAEAGKGPTEAPTEATSTTSTLTATDGHPFWVPALNTWIKATHLKAGQWLRTSAGTHVQITAIKRWTATAEKVHNLTVTDKHTYYVLAGTTPVLVHNCNRAGLDFTDAERQKVYDANAAQNGGEYKCDYCGQTVERRASRDANGNAVKGRPDDAQIDHVEPKASGGHGGDHNGAVACRRCNRDKSTKPLEDWDDELRDFLDD</sequence>
<dbReference type="PROSITE" id="PS50818">
    <property type="entry name" value="INTEIN_C_TER"/>
    <property type="match status" value="1"/>
</dbReference>
<dbReference type="OrthoDB" id="582519at2"/>
<dbReference type="Pfam" id="PF07591">
    <property type="entry name" value="PT-HINT"/>
    <property type="match status" value="1"/>
</dbReference>
<feature type="compositionally biased region" description="Basic and acidic residues" evidence="1">
    <location>
        <begin position="203"/>
        <end position="215"/>
    </location>
</feature>
<gene>
    <name evidence="3" type="ORF">DVH02_13675</name>
</gene>
<evidence type="ECO:0000259" key="2">
    <source>
        <dbReference type="Pfam" id="PF01844"/>
    </source>
</evidence>
<dbReference type="AlphaFoldDB" id="A0A370BA89"/>
<dbReference type="GO" id="GO:0004519">
    <property type="term" value="F:endonuclease activity"/>
    <property type="evidence" value="ECO:0007669"/>
    <property type="project" value="InterPro"/>
</dbReference>
<dbReference type="InterPro" id="IPR030934">
    <property type="entry name" value="Intein_C"/>
</dbReference>
<dbReference type="Proteomes" id="UP000253741">
    <property type="component" value="Unassembled WGS sequence"/>
</dbReference>
<dbReference type="RefSeq" id="WP_114624076.1">
    <property type="nucleotide sequence ID" value="NZ_QQNA01000097.1"/>
</dbReference>
<dbReference type="InterPro" id="IPR002711">
    <property type="entry name" value="HNH"/>
</dbReference>
<feature type="domain" description="HNH" evidence="2">
    <location>
        <begin position="181"/>
        <end position="240"/>
    </location>
</feature>
<dbReference type="SUPFAM" id="SSF51294">
    <property type="entry name" value="Hedgehog/intein (Hint) domain"/>
    <property type="match status" value="1"/>
</dbReference>
<protein>
    <recommendedName>
        <fullName evidence="2">HNH domain-containing protein</fullName>
    </recommendedName>
</protein>
<feature type="region of interest" description="Disordered" evidence="1">
    <location>
        <begin position="1"/>
        <end position="36"/>
    </location>
</feature>
<dbReference type="GO" id="GO:0003676">
    <property type="term" value="F:nucleic acid binding"/>
    <property type="evidence" value="ECO:0007669"/>
    <property type="project" value="InterPro"/>
</dbReference>
<dbReference type="GO" id="GO:0008270">
    <property type="term" value="F:zinc ion binding"/>
    <property type="evidence" value="ECO:0007669"/>
    <property type="project" value="InterPro"/>
</dbReference>
<organism evidence="3 4">
    <name type="scientific">Streptomyces corynorhini</name>
    <dbReference type="NCBI Taxonomy" id="2282652"/>
    <lineage>
        <taxon>Bacteria</taxon>
        <taxon>Bacillati</taxon>
        <taxon>Actinomycetota</taxon>
        <taxon>Actinomycetes</taxon>
        <taxon>Kitasatosporales</taxon>
        <taxon>Streptomycetaceae</taxon>
        <taxon>Streptomyces</taxon>
    </lineage>
</organism>
<evidence type="ECO:0000313" key="4">
    <source>
        <dbReference type="Proteomes" id="UP000253741"/>
    </source>
</evidence>
<dbReference type="InterPro" id="IPR036844">
    <property type="entry name" value="Hint_dom_sf"/>
</dbReference>
<evidence type="ECO:0000313" key="3">
    <source>
        <dbReference type="EMBL" id="RDG37562.1"/>
    </source>
</evidence>
<accession>A0A370BA89</accession>
<dbReference type="CDD" id="cd00085">
    <property type="entry name" value="HNHc"/>
    <property type="match status" value="1"/>
</dbReference>
<proteinExistence type="predicted"/>
<feature type="region of interest" description="Disordered" evidence="1">
    <location>
        <begin position="54"/>
        <end position="79"/>
    </location>
</feature>
<name>A0A370BA89_9ACTN</name>
<comment type="caution">
    <text evidence="3">The sequence shown here is derived from an EMBL/GenBank/DDBJ whole genome shotgun (WGS) entry which is preliminary data.</text>
</comment>